<proteinExistence type="predicted"/>
<name>A0A7D9H3S1_9GAMM</name>
<dbReference type="AlphaFoldDB" id="A0A7D9H3S1"/>
<feature type="coiled-coil region" evidence="1">
    <location>
        <begin position="187"/>
        <end position="245"/>
    </location>
</feature>
<accession>A0A7D9H3S1</accession>
<dbReference type="Gene3D" id="3.40.50.300">
    <property type="entry name" value="P-loop containing nucleotide triphosphate hydrolases"/>
    <property type="match status" value="2"/>
</dbReference>
<protein>
    <submittedName>
        <fullName evidence="2">Uncharacterized protein</fullName>
    </submittedName>
</protein>
<dbReference type="InterPro" id="IPR027417">
    <property type="entry name" value="P-loop_NTPase"/>
</dbReference>
<feature type="coiled-coil region" evidence="1">
    <location>
        <begin position="394"/>
        <end position="471"/>
    </location>
</feature>
<evidence type="ECO:0000256" key="1">
    <source>
        <dbReference type="SAM" id="Coils"/>
    </source>
</evidence>
<dbReference type="EMBL" id="LR633966">
    <property type="protein sequence ID" value="VUX55004.1"/>
    <property type="molecule type" value="Genomic_DNA"/>
</dbReference>
<evidence type="ECO:0000313" key="2">
    <source>
        <dbReference type="EMBL" id="VUX55004.1"/>
    </source>
</evidence>
<reference evidence="2" key="1">
    <citation type="submission" date="2019-07" db="EMBL/GenBank/DDBJ databases">
        <authorList>
            <person name="Weber M."/>
            <person name="Kostadinov I."/>
            <person name="Kostadinov D I."/>
        </authorList>
    </citation>
    <scope>NUCLEOTIDE SEQUENCE</scope>
    <source>
        <strain evidence="2">Gfbio:sag-sample-b02:053724c1-46a9-4a36-b237-ea2bf867836b</strain>
    </source>
</reference>
<dbReference type="SUPFAM" id="SSF52540">
    <property type="entry name" value="P-loop containing nucleoside triphosphate hydrolases"/>
    <property type="match status" value="2"/>
</dbReference>
<dbReference type="PANTHER" id="PTHR32114">
    <property type="entry name" value="ABC TRANSPORTER ABCH.3"/>
    <property type="match status" value="1"/>
</dbReference>
<dbReference type="PANTHER" id="PTHR32114:SF2">
    <property type="entry name" value="ABC TRANSPORTER ABCH.3"/>
    <property type="match status" value="1"/>
</dbReference>
<organism evidence="2">
    <name type="scientific">uncultured Woeseiaceae bacterium</name>
    <dbReference type="NCBI Taxonomy" id="1983305"/>
    <lineage>
        <taxon>Bacteria</taxon>
        <taxon>Pseudomonadati</taxon>
        <taxon>Pseudomonadota</taxon>
        <taxon>Gammaproteobacteria</taxon>
        <taxon>Woeseiales</taxon>
        <taxon>Woeseiaceae</taxon>
        <taxon>environmental samples</taxon>
    </lineage>
</organism>
<keyword evidence="1" id="KW-0175">Coiled coil</keyword>
<gene>
    <name evidence="2" type="ORF">JTBB02_V1_90005</name>
</gene>
<sequence length="650" mass="74465">MPFKEEQHVTFPQDSEQNVMLLFGDNMRGKTCFLNAIRWALYGRALGRHLKPIERKNIVNTDLASADDWNTEVSLKFAAGNHEYEVRRTMELGELVSQPRSNKDFKITLAMKKDGSVIRRDLIEHEISQLLPEQVSRFFLFDAELLQEYEMLVTDLDDQGDKIKAAIEQVLGVPALVHGRNDLFVLLKRAKAAHAKASKHVEGLKAQAEEQIRLQAEIEQKENDLKRLKNRASDTQSNIDDLEGYLNERIQIQQHKDQHDALKVTITELKTGREKLKEDRQLEIRSVWVELVRPRLLDYIDKLCEDEEQSRKKMTARITTQFSIESLRKIIDERECSTCGQKIDDMHREKVGAKLGLLEAEFETIDVDEKKLLSIVEERETLSKLIQTDFGRTLQRIEQELSRNEIESTAKENQLSDLAKKIGSYDTAEMSRRREKRDRLQKNLGQLEGQIKDADVKIAELQRKEKALSKILTTSPEARKQRSAIKVDMLENLHEIFSFGIDALRDRLRREVEVGATIAFSHLTSDKSYSGLKINDSYGLTIVDSQDRSVVERSAGAEQIVALSLIDGLNGVAATDAPIVMDTPFGRLDPKHRHNVLKYLPTMARQVILLVHEGEIRKDVDLEPLQHRVGAVYELEYVSSSESRIIRSQS</sequence>